<dbReference type="AlphaFoldDB" id="A0A7S1I498"/>
<proteinExistence type="predicted"/>
<organism evidence="2">
    <name type="scientific">Eutreptiella gymnastica</name>
    <dbReference type="NCBI Taxonomy" id="73025"/>
    <lineage>
        <taxon>Eukaryota</taxon>
        <taxon>Discoba</taxon>
        <taxon>Euglenozoa</taxon>
        <taxon>Euglenida</taxon>
        <taxon>Spirocuta</taxon>
        <taxon>Euglenophyceae</taxon>
        <taxon>Eutreptiales</taxon>
        <taxon>Eutreptiaceae</taxon>
        <taxon>Eutreptiella</taxon>
    </lineage>
</organism>
<accession>A0A7S1I498</accession>
<reference evidence="2" key="1">
    <citation type="submission" date="2021-01" db="EMBL/GenBank/DDBJ databases">
        <authorList>
            <person name="Corre E."/>
            <person name="Pelletier E."/>
            <person name="Niang G."/>
            <person name="Scheremetjew M."/>
            <person name="Finn R."/>
            <person name="Kale V."/>
            <person name="Holt S."/>
            <person name="Cochrane G."/>
            <person name="Meng A."/>
            <person name="Brown T."/>
            <person name="Cohen L."/>
        </authorList>
    </citation>
    <scope>NUCLEOTIDE SEQUENCE</scope>
    <source>
        <strain evidence="2">NIES-381</strain>
    </source>
</reference>
<evidence type="ECO:0000313" key="2">
    <source>
        <dbReference type="EMBL" id="CAD9000480.1"/>
    </source>
</evidence>
<name>A0A7S1I498_9EUGL</name>
<feature type="compositionally biased region" description="Polar residues" evidence="1">
    <location>
        <begin position="245"/>
        <end position="264"/>
    </location>
</feature>
<evidence type="ECO:0000256" key="1">
    <source>
        <dbReference type="SAM" id="MobiDB-lite"/>
    </source>
</evidence>
<dbReference type="EMBL" id="HBGA01032096">
    <property type="protein sequence ID" value="CAD9000480.1"/>
    <property type="molecule type" value="Transcribed_RNA"/>
</dbReference>
<gene>
    <name evidence="2" type="ORF">EGYM00392_LOCUS11553</name>
</gene>
<sequence length="286" mass="31369">MSDSLLVSGLPMASPRQSQRPWWEIVSLIMHEAIQEGSSLFNDKRYKAALKVYKDALKRTMSHANGEVLRRLQQGRRDAKRSKIHIFAGFELANASHQAWEIRKSFDECQWMLMPGRGIVPAHDGTADSIVSAGTLRGPVAGLVLSTEGEAGVTVRRAPTEWAKRKISQAIEDADQLSSKGQVTECVRTYEQCCRKIANEAGDPGEQMVRDILGCNDAIITERSWSLRSLLHYLLLCRTAQSSEELATPRSSGPLSPASSTPGYLSSPNLSPPDLSPLAPATRNEG</sequence>
<feature type="region of interest" description="Disordered" evidence="1">
    <location>
        <begin position="245"/>
        <end position="286"/>
    </location>
</feature>
<protein>
    <submittedName>
        <fullName evidence="2">Uncharacterized protein</fullName>
    </submittedName>
</protein>